<keyword evidence="2" id="KW-1185">Reference proteome</keyword>
<evidence type="ECO:0000313" key="2">
    <source>
        <dbReference type="Proteomes" id="UP000233551"/>
    </source>
</evidence>
<sequence length="114" mass="13075">MATKTSSGVAAAVLLCLLSSRERHRERERERDQFWSVSMYSQPVTWKREDKEKLGRSVISREGEGWKLVCLVARMTSLLVMMMGVYGGLMEDDEDVEITGLFSEERAEGLKEKR</sequence>
<evidence type="ECO:0000313" key="1">
    <source>
        <dbReference type="EMBL" id="PKI47302.1"/>
    </source>
</evidence>
<reference evidence="1 2" key="1">
    <citation type="submission" date="2017-11" db="EMBL/GenBank/DDBJ databases">
        <title>De-novo sequencing of pomegranate (Punica granatum L.) genome.</title>
        <authorList>
            <person name="Akparov Z."/>
            <person name="Amiraslanov A."/>
            <person name="Hajiyeva S."/>
            <person name="Abbasov M."/>
            <person name="Kaur K."/>
            <person name="Hamwieh A."/>
            <person name="Solovyev V."/>
            <person name="Salamov A."/>
            <person name="Braich B."/>
            <person name="Kosarev P."/>
            <person name="Mahmoud A."/>
            <person name="Hajiyev E."/>
            <person name="Babayeva S."/>
            <person name="Izzatullayeva V."/>
            <person name="Mammadov A."/>
            <person name="Mammadov A."/>
            <person name="Sharifova S."/>
            <person name="Ojaghi J."/>
            <person name="Eynullazada K."/>
            <person name="Bayramov B."/>
            <person name="Abdulazimova A."/>
            <person name="Shahmuradov I."/>
        </authorList>
    </citation>
    <scope>NUCLEOTIDE SEQUENCE [LARGE SCALE GENOMIC DNA]</scope>
    <source>
        <strain evidence="2">cv. AG2017</strain>
        <tissue evidence="1">Leaf</tissue>
    </source>
</reference>
<protein>
    <submittedName>
        <fullName evidence="1">Uncharacterized protein</fullName>
    </submittedName>
</protein>
<name>A0A2I0ITH1_PUNGR</name>
<dbReference type="AlphaFoldDB" id="A0A2I0ITH1"/>
<dbReference type="EMBL" id="PGOL01002520">
    <property type="protein sequence ID" value="PKI47302.1"/>
    <property type="molecule type" value="Genomic_DNA"/>
</dbReference>
<dbReference type="Proteomes" id="UP000233551">
    <property type="component" value="Unassembled WGS sequence"/>
</dbReference>
<comment type="caution">
    <text evidence="1">The sequence shown here is derived from an EMBL/GenBank/DDBJ whole genome shotgun (WGS) entry which is preliminary data.</text>
</comment>
<organism evidence="1 2">
    <name type="scientific">Punica granatum</name>
    <name type="common">Pomegranate</name>
    <dbReference type="NCBI Taxonomy" id="22663"/>
    <lineage>
        <taxon>Eukaryota</taxon>
        <taxon>Viridiplantae</taxon>
        <taxon>Streptophyta</taxon>
        <taxon>Embryophyta</taxon>
        <taxon>Tracheophyta</taxon>
        <taxon>Spermatophyta</taxon>
        <taxon>Magnoliopsida</taxon>
        <taxon>eudicotyledons</taxon>
        <taxon>Gunneridae</taxon>
        <taxon>Pentapetalae</taxon>
        <taxon>rosids</taxon>
        <taxon>malvids</taxon>
        <taxon>Myrtales</taxon>
        <taxon>Lythraceae</taxon>
        <taxon>Punica</taxon>
    </lineage>
</organism>
<gene>
    <name evidence="1" type="ORF">CRG98_032311</name>
</gene>
<proteinExistence type="predicted"/>
<accession>A0A2I0ITH1</accession>